<gene>
    <name evidence="1" type="ORF">IQ276_20760</name>
</gene>
<dbReference type="AlphaFoldDB" id="A0A8J7D1S4"/>
<proteinExistence type="predicted"/>
<keyword evidence="2" id="KW-1185">Reference proteome</keyword>
<dbReference type="EMBL" id="JADEXS010000311">
    <property type="protein sequence ID" value="MBE9024767.1"/>
    <property type="molecule type" value="Genomic_DNA"/>
</dbReference>
<protein>
    <submittedName>
        <fullName evidence="1">Uncharacterized protein</fullName>
    </submittedName>
</protein>
<dbReference type="RefSeq" id="WP_193919370.1">
    <property type="nucleotide sequence ID" value="NZ_JADEXS020000001.1"/>
</dbReference>
<accession>A0A8J7D1S4</accession>
<name>A0A8J7D1S4_DESMC</name>
<reference evidence="1" key="1">
    <citation type="submission" date="2020-10" db="EMBL/GenBank/DDBJ databases">
        <authorList>
            <person name="Castelo-Branco R."/>
            <person name="Eusebio N."/>
            <person name="Adriana R."/>
            <person name="Vieira A."/>
            <person name="Brugerolle De Fraissinette N."/>
            <person name="Rezende De Castro R."/>
            <person name="Schneider M.P."/>
            <person name="Vasconcelos V."/>
            <person name="Leao P.N."/>
        </authorList>
    </citation>
    <scope>NUCLEOTIDE SEQUENCE</scope>
    <source>
        <strain evidence="1">LEGE 12446</strain>
    </source>
</reference>
<evidence type="ECO:0000313" key="1">
    <source>
        <dbReference type="EMBL" id="MBE9024767.1"/>
    </source>
</evidence>
<evidence type="ECO:0000313" key="2">
    <source>
        <dbReference type="Proteomes" id="UP000622533"/>
    </source>
</evidence>
<organism evidence="1 2">
    <name type="scientific">Desmonostoc muscorum LEGE 12446</name>
    <dbReference type="NCBI Taxonomy" id="1828758"/>
    <lineage>
        <taxon>Bacteria</taxon>
        <taxon>Bacillati</taxon>
        <taxon>Cyanobacteriota</taxon>
        <taxon>Cyanophyceae</taxon>
        <taxon>Nostocales</taxon>
        <taxon>Nostocaceae</taxon>
        <taxon>Desmonostoc</taxon>
    </lineage>
</organism>
<sequence>MQSLNNPEELLFTDREGNRGQLQDIIDDGLDGGYEDRIPGLINLLNSGEPYHQLLAAVMLTSWGHPAGFQKLIDWAANSQNVPWKEAPVVYERISETDSAFEKLADALNTSYYADDNQKLKQWQIDAIKALLGIYYQYYFGRTLALAIVRDKEIAKAVKNEIIAAIEASMQILQQHTSLGFDLAFQVASLLIPLTPIDDNLAANYANKLISKYPQNERILREIANALGDGKGEATLATLQHLRTLKMPVLVRDVENAIARRSRS</sequence>
<dbReference type="Proteomes" id="UP000622533">
    <property type="component" value="Unassembled WGS sequence"/>
</dbReference>
<comment type="caution">
    <text evidence="1">The sequence shown here is derived from an EMBL/GenBank/DDBJ whole genome shotgun (WGS) entry which is preliminary data.</text>
</comment>